<dbReference type="InterPro" id="IPR005135">
    <property type="entry name" value="Endo/exonuclease/phosphatase"/>
</dbReference>
<reference evidence="2" key="1">
    <citation type="submission" date="2021-01" db="EMBL/GenBank/DDBJ databases">
        <authorList>
            <person name="Corre E."/>
            <person name="Pelletier E."/>
            <person name="Niang G."/>
            <person name="Scheremetjew M."/>
            <person name="Finn R."/>
            <person name="Kale V."/>
            <person name="Holt S."/>
            <person name="Cochrane G."/>
            <person name="Meng A."/>
            <person name="Brown T."/>
            <person name="Cohen L."/>
        </authorList>
    </citation>
    <scope>NUCLEOTIDE SEQUENCE</scope>
    <source>
        <strain evidence="2">DIVA3 518/3/11/1/6</strain>
    </source>
</reference>
<dbReference type="Pfam" id="PF03372">
    <property type="entry name" value="Exo_endo_phos"/>
    <property type="match status" value="1"/>
</dbReference>
<evidence type="ECO:0000259" key="1">
    <source>
        <dbReference type="Pfam" id="PF03372"/>
    </source>
</evidence>
<feature type="domain" description="Endonuclease/exonuclease/phosphatase" evidence="1">
    <location>
        <begin position="1"/>
        <end position="324"/>
    </location>
</feature>
<accession>A0A7S4MLV1</accession>
<dbReference type="EMBL" id="HBKP01017806">
    <property type="protein sequence ID" value="CAE2229701.1"/>
    <property type="molecule type" value="Transcribed_RNA"/>
</dbReference>
<sequence>MTWNVHMCRDITFTRDTCDEIIEVIEAVNADILCLQEIRADNHATYSKPTSTPLGKKNGELMKDSGATSHEMELWQQEKLFAALAAAGYPHFVARLNTCEGNNLLLGNAICSRIPFEHTATHVLPTLDEETDDTRSAIEGFFRIPRQGKLPGKEIPLHVVTTHLDVWDESGYTRTMQMEYLMDVMNKREKMSNSQLLMGDFNSVSWERCGQLSSEKMKFIELQDRARSVVCKHHPMDTLLSAFDEGKSKLVDVFVQNRPGISLATNVQSPTTGHTIAKPLKPLCSTVWSGRCIDYILLHKHLMRPSSPFHVLGVYCYPTKASDHVPLIIDLRRP</sequence>
<evidence type="ECO:0000313" key="2">
    <source>
        <dbReference type="EMBL" id="CAE2229701.1"/>
    </source>
</evidence>
<dbReference type="PANTHER" id="PTHR14859:SF1">
    <property type="entry name" value="PGAP2-INTERACTING PROTEIN"/>
    <property type="match status" value="1"/>
</dbReference>
<dbReference type="InterPro" id="IPR051916">
    <property type="entry name" value="GPI-anchor_lipid_remodeler"/>
</dbReference>
<organism evidence="2">
    <name type="scientific">Vannella robusta</name>
    <dbReference type="NCBI Taxonomy" id="1487602"/>
    <lineage>
        <taxon>Eukaryota</taxon>
        <taxon>Amoebozoa</taxon>
        <taxon>Discosea</taxon>
        <taxon>Flabellinia</taxon>
        <taxon>Vannellidae</taxon>
        <taxon>Vannella</taxon>
    </lineage>
</organism>
<dbReference type="GO" id="GO:0016020">
    <property type="term" value="C:membrane"/>
    <property type="evidence" value="ECO:0007669"/>
    <property type="project" value="GOC"/>
</dbReference>
<dbReference type="AlphaFoldDB" id="A0A7S4MLV1"/>
<dbReference type="InterPro" id="IPR036691">
    <property type="entry name" value="Endo/exonu/phosph_ase_sf"/>
</dbReference>
<dbReference type="SUPFAM" id="SSF56219">
    <property type="entry name" value="DNase I-like"/>
    <property type="match status" value="1"/>
</dbReference>
<dbReference type="Gene3D" id="3.60.10.10">
    <property type="entry name" value="Endonuclease/exonuclease/phosphatase"/>
    <property type="match status" value="1"/>
</dbReference>
<dbReference type="PANTHER" id="PTHR14859">
    <property type="entry name" value="CALCOFLUOR WHITE HYPERSENSITIVE PROTEIN PRECURSOR"/>
    <property type="match status" value="1"/>
</dbReference>
<protein>
    <recommendedName>
        <fullName evidence="1">Endonuclease/exonuclease/phosphatase domain-containing protein</fullName>
    </recommendedName>
</protein>
<dbReference type="GO" id="GO:0006506">
    <property type="term" value="P:GPI anchor biosynthetic process"/>
    <property type="evidence" value="ECO:0007669"/>
    <property type="project" value="TreeGrafter"/>
</dbReference>
<proteinExistence type="predicted"/>
<name>A0A7S4MLV1_9EUKA</name>
<dbReference type="GO" id="GO:0003824">
    <property type="term" value="F:catalytic activity"/>
    <property type="evidence" value="ECO:0007669"/>
    <property type="project" value="InterPro"/>
</dbReference>
<gene>
    <name evidence="2" type="ORF">VSP0166_LOCUS12625</name>
</gene>